<evidence type="ECO:0000313" key="2">
    <source>
        <dbReference type="Proteomes" id="UP000193067"/>
    </source>
</evidence>
<protein>
    <submittedName>
        <fullName evidence="1">Uncharacterized protein</fullName>
    </submittedName>
</protein>
<keyword evidence="2" id="KW-1185">Reference proteome</keyword>
<evidence type="ECO:0000313" key="1">
    <source>
        <dbReference type="EMBL" id="OSD01509.1"/>
    </source>
</evidence>
<accession>A0A1Y2IK44</accession>
<sequence>MGSIIVINNSSSTISVFVSKYSNSDGSDAWYTLQPGGRDSWSRKWWELVAFKNANDTNRAGVYVPVDSTVTFTDMAHISVV</sequence>
<dbReference type="AlphaFoldDB" id="A0A1Y2IK44"/>
<dbReference type="EMBL" id="KZ084111">
    <property type="protein sequence ID" value="OSD01509.1"/>
    <property type="molecule type" value="Genomic_DNA"/>
</dbReference>
<dbReference type="OrthoDB" id="2822793at2759"/>
<proteinExistence type="predicted"/>
<dbReference type="Proteomes" id="UP000193067">
    <property type="component" value="Unassembled WGS sequence"/>
</dbReference>
<name>A0A1Y2IK44_TRAC3</name>
<organism evidence="1 2">
    <name type="scientific">Trametes coccinea (strain BRFM310)</name>
    <name type="common">Pycnoporus coccineus</name>
    <dbReference type="NCBI Taxonomy" id="1353009"/>
    <lineage>
        <taxon>Eukaryota</taxon>
        <taxon>Fungi</taxon>
        <taxon>Dikarya</taxon>
        <taxon>Basidiomycota</taxon>
        <taxon>Agaricomycotina</taxon>
        <taxon>Agaricomycetes</taxon>
        <taxon>Polyporales</taxon>
        <taxon>Polyporaceae</taxon>
        <taxon>Trametes</taxon>
    </lineage>
</organism>
<reference evidence="1 2" key="1">
    <citation type="journal article" date="2015" name="Biotechnol. Biofuels">
        <title>Enhanced degradation of softwood versus hardwood by the white-rot fungus Pycnoporus coccineus.</title>
        <authorList>
            <person name="Couturier M."/>
            <person name="Navarro D."/>
            <person name="Chevret D."/>
            <person name="Henrissat B."/>
            <person name="Piumi F."/>
            <person name="Ruiz-Duenas F.J."/>
            <person name="Martinez A.T."/>
            <person name="Grigoriev I.V."/>
            <person name="Riley R."/>
            <person name="Lipzen A."/>
            <person name="Berrin J.G."/>
            <person name="Master E.R."/>
            <person name="Rosso M.N."/>
        </authorList>
    </citation>
    <scope>NUCLEOTIDE SEQUENCE [LARGE SCALE GENOMIC DNA]</scope>
    <source>
        <strain evidence="1 2">BRFM310</strain>
    </source>
</reference>
<gene>
    <name evidence="1" type="ORF">PYCCODRAFT_525387</name>
</gene>